<proteinExistence type="predicted"/>
<evidence type="ECO:0008006" key="2">
    <source>
        <dbReference type="Google" id="ProtNLM"/>
    </source>
</evidence>
<dbReference type="AlphaFoldDB" id="A0A382DZE7"/>
<dbReference type="PROSITE" id="PS51257">
    <property type="entry name" value="PROKAR_LIPOPROTEIN"/>
    <property type="match status" value="1"/>
</dbReference>
<evidence type="ECO:0000313" key="1">
    <source>
        <dbReference type="EMBL" id="SVB43091.1"/>
    </source>
</evidence>
<accession>A0A382DZE7</accession>
<sequence>MKNIFIILIIVLFGCSTQQSKISEEEVKEVINGMFYAISTENDNSDLIYEYVTDDYILNEMGTQFNTESFLDLIATFNAIEDDWVLSDMKISTDYNSAHISLANEGRFVVNTDTGKTVLNYSWLESAYLVKQDGKLKIKFYFSDQVGFSQEKLLSN</sequence>
<reference evidence="1" key="1">
    <citation type="submission" date="2018-05" db="EMBL/GenBank/DDBJ databases">
        <authorList>
            <person name="Lanie J.A."/>
            <person name="Ng W.-L."/>
            <person name="Kazmierczak K.M."/>
            <person name="Andrzejewski T.M."/>
            <person name="Davidsen T.M."/>
            <person name="Wayne K.J."/>
            <person name="Tettelin H."/>
            <person name="Glass J.I."/>
            <person name="Rusch D."/>
            <person name="Podicherti R."/>
            <person name="Tsui H.-C.T."/>
            <person name="Winkler M.E."/>
        </authorList>
    </citation>
    <scope>NUCLEOTIDE SEQUENCE</scope>
</reference>
<dbReference type="EMBL" id="UINC01041598">
    <property type="protein sequence ID" value="SVB43091.1"/>
    <property type="molecule type" value="Genomic_DNA"/>
</dbReference>
<name>A0A382DZE7_9ZZZZ</name>
<gene>
    <name evidence="1" type="ORF">METZ01_LOCUS195945</name>
</gene>
<protein>
    <recommendedName>
        <fullName evidence="2">SnoaL-like domain-containing protein</fullName>
    </recommendedName>
</protein>
<organism evidence="1">
    <name type="scientific">marine metagenome</name>
    <dbReference type="NCBI Taxonomy" id="408172"/>
    <lineage>
        <taxon>unclassified sequences</taxon>
        <taxon>metagenomes</taxon>
        <taxon>ecological metagenomes</taxon>
    </lineage>
</organism>